<name>A0ABV6FW95_9BACT</name>
<gene>
    <name evidence="1" type="ORF">ACFFIP_14230</name>
</gene>
<evidence type="ECO:0000313" key="1">
    <source>
        <dbReference type="EMBL" id="MFC0263847.1"/>
    </source>
</evidence>
<dbReference type="RefSeq" id="WP_009185091.1">
    <property type="nucleotide sequence ID" value="NZ_JBHLWI010000038.1"/>
</dbReference>
<evidence type="ECO:0000313" key="2">
    <source>
        <dbReference type="Proteomes" id="UP001589797"/>
    </source>
</evidence>
<proteinExistence type="predicted"/>
<comment type="caution">
    <text evidence="1">The sequence shown here is derived from an EMBL/GenBank/DDBJ whole genome shotgun (WGS) entry which is preliminary data.</text>
</comment>
<sequence>MITKEKVLETLKTMPNEFSIDDLMDKLILLNKVQVGMEQAKKGDSYTSDQAKKLIKEWSK</sequence>
<accession>A0ABV6FW95</accession>
<keyword evidence="2" id="KW-1185">Reference proteome</keyword>
<reference evidence="1 2" key="1">
    <citation type="submission" date="2024-09" db="EMBL/GenBank/DDBJ databases">
        <authorList>
            <person name="Sun Q."/>
            <person name="Mori K."/>
        </authorList>
    </citation>
    <scope>NUCLEOTIDE SEQUENCE [LARGE SCALE GENOMIC DNA]</scope>
    <source>
        <strain evidence="1 2">CCM 7650</strain>
    </source>
</reference>
<organism evidence="1 2">
    <name type="scientific">Fontibacter flavus</name>
    <dbReference type="NCBI Taxonomy" id="654838"/>
    <lineage>
        <taxon>Bacteria</taxon>
        <taxon>Pseudomonadati</taxon>
        <taxon>Bacteroidota</taxon>
        <taxon>Cytophagia</taxon>
        <taxon>Cytophagales</taxon>
        <taxon>Cyclobacteriaceae</taxon>
        <taxon>Fontibacter</taxon>
    </lineage>
</organism>
<protein>
    <recommendedName>
        <fullName evidence="3">Addiction module component</fullName>
    </recommendedName>
</protein>
<evidence type="ECO:0008006" key="3">
    <source>
        <dbReference type="Google" id="ProtNLM"/>
    </source>
</evidence>
<dbReference type="EMBL" id="JBHLWI010000038">
    <property type="protein sequence ID" value="MFC0263847.1"/>
    <property type="molecule type" value="Genomic_DNA"/>
</dbReference>
<dbReference type="Proteomes" id="UP001589797">
    <property type="component" value="Unassembled WGS sequence"/>
</dbReference>